<keyword evidence="3" id="KW-0479">Metal-binding</keyword>
<dbReference type="PANTHER" id="PTHR46600:SF1">
    <property type="entry name" value="THAP DOMAIN-CONTAINING PROTEIN 1"/>
    <property type="match status" value="1"/>
</dbReference>
<accession>A0ABQ9Z3M4</accession>
<feature type="domain" description="THAP-type" evidence="13">
    <location>
        <begin position="154"/>
        <end position="233"/>
    </location>
</feature>
<dbReference type="EMBL" id="JAOYFB010000002">
    <property type="protein sequence ID" value="KAK4007486.1"/>
    <property type="molecule type" value="Genomic_DNA"/>
</dbReference>
<gene>
    <name evidence="14" type="ORF">OUZ56_012641</name>
</gene>
<evidence type="ECO:0000256" key="11">
    <source>
        <dbReference type="ARBA" id="ARBA00023306"/>
    </source>
</evidence>
<evidence type="ECO:0000256" key="8">
    <source>
        <dbReference type="ARBA" id="ARBA00023125"/>
    </source>
</evidence>
<evidence type="ECO:0000256" key="7">
    <source>
        <dbReference type="ARBA" id="ARBA00023054"/>
    </source>
</evidence>
<dbReference type="InterPro" id="IPR006612">
    <property type="entry name" value="THAP_Znf"/>
</dbReference>
<comment type="caution">
    <text evidence="14">The sequence shown here is derived from an EMBL/GenBank/DDBJ whole genome shotgun (WGS) entry which is preliminary data.</text>
</comment>
<evidence type="ECO:0000256" key="4">
    <source>
        <dbReference type="ARBA" id="ARBA00022771"/>
    </source>
</evidence>
<keyword evidence="5" id="KW-0862">Zinc</keyword>
<keyword evidence="11" id="KW-0131">Cell cycle</keyword>
<dbReference type="InterPro" id="IPR026516">
    <property type="entry name" value="THAP1/10"/>
</dbReference>
<organism evidence="14 15">
    <name type="scientific">Daphnia magna</name>
    <dbReference type="NCBI Taxonomy" id="35525"/>
    <lineage>
        <taxon>Eukaryota</taxon>
        <taxon>Metazoa</taxon>
        <taxon>Ecdysozoa</taxon>
        <taxon>Arthropoda</taxon>
        <taxon>Crustacea</taxon>
        <taxon>Branchiopoda</taxon>
        <taxon>Diplostraca</taxon>
        <taxon>Cladocera</taxon>
        <taxon>Anomopoda</taxon>
        <taxon>Daphniidae</taxon>
        <taxon>Daphnia</taxon>
    </lineage>
</organism>
<keyword evidence="15" id="KW-1185">Reference proteome</keyword>
<evidence type="ECO:0000256" key="1">
    <source>
        <dbReference type="ARBA" id="ARBA00004642"/>
    </source>
</evidence>
<keyword evidence="10" id="KW-0539">Nucleus</keyword>
<evidence type="ECO:0000259" key="13">
    <source>
        <dbReference type="PROSITE" id="PS50950"/>
    </source>
</evidence>
<evidence type="ECO:0000313" key="14">
    <source>
        <dbReference type="EMBL" id="KAK4007486.1"/>
    </source>
</evidence>
<evidence type="ECO:0000256" key="9">
    <source>
        <dbReference type="ARBA" id="ARBA00023163"/>
    </source>
</evidence>
<evidence type="ECO:0000256" key="2">
    <source>
        <dbReference type="ARBA" id="ARBA00006177"/>
    </source>
</evidence>
<name>A0ABQ9Z3M4_9CRUS</name>
<evidence type="ECO:0000256" key="6">
    <source>
        <dbReference type="ARBA" id="ARBA00023015"/>
    </source>
</evidence>
<evidence type="ECO:0000313" key="15">
    <source>
        <dbReference type="Proteomes" id="UP001234178"/>
    </source>
</evidence>
<keyword evidence="9" id="KW-0804">Transcription</keyword>
<keyword evidence="8 12" id="KW-0238">DNA-binding</keyword>
<dbReference type="Proteomes" id="UP001234178">
    <property type="component" value="Unassembled WGS sequence"/>
</dbReference>
<protein>
    <recommendedName>
        <fullName evidence="13">THAP-type domain-containing protein</fullName>
    </recommendedName>
</protein>
<keyword evidence="4 12" id="KW-0863">Zinc-finger</keyword>
<keyword evidence="7" id="KW-0175">Coiled coil</keyword>
<evidence type="ECO:0000256" key="10">
    <source>
        <dbReference type="ARBA" id="ARBA00023242"/>
    </source>
</evidence>
<evidence type="ECO:0000256" key="5">
    <source>
        <dbReference type="ARBA" id="ARBA00022833"/>
    </source>
</evidence>
<evidence type="ECO:0000256" key="3">
    <source>
        <dbReference type="ARBA" id="ARBA00022723"/>
    </source>
</evidence>
<dbReference type="PANTHER" id="PTHR46600">
    <property type="entry name" value="THAP DOMAIN-CONTAINING"/>
    <property type="match status" value="1"/>
</dbReference>
<comment type="subcellular location">
    <subcellularLocation>
        <location evidence="1">Nucleus</location>
        <location evidence="1">Nucleoplasm</location>
    </subcellularLocation>
</comment>
<dbReference type="SUPFAM" id="SSF57716">
    <property type="entry name" value="Glucocorticoid receptor-like (DNA-binding domain)"/>
    <property type="match status" value="1"/>
</dbReference>
<reference evidence="14 15" key="1">
    <citation type="journal article" date="2023" name="Nucleic Acids Res.">
        <title>The hologenome of Daphnia magna reveals possible DNA methylation and microbiome-mediated evolution of the host genome.</title>
        <authorList>
            <person name="Chaturvedi A."/>
            <person name="Li X."/>
            <person name="Dhandapani V."/>
            <person name="Marshall H."/>
            <person name="Kissane S."/>
            <person name="Cuenca-Cambronero M."/>
            <person name="Asole G."/>
            <person name="Calvet F."/>
            <person name="Ruiz-Romero M."/>
            <person name="Marangio P."/>
            <person name="Guigo R."/>
            <person name="Rago D."/>
            <person name="Mirbahai L."/>
            <person name="Eastwood N."/>
            <person name="Colbourne J.K."/>
            <person name="Zhou J."/>
            <person name="Mallon E."/>
            <person name="Orsini L."/>
        </authorList>
    </citation>
    <scope>NUCLEOTIDE SEQUENCE [LARGE SCALE GENOMIC DNA]</scope>
    <source>
        <strain evidence="14">LRV0_1</strain>
    </source>
</reference>
<keyword evidence="6" id="KW-0805">Transcription regulation</keyword>
<dbReference type="PROSITE" id="PS50950">
    <property type="entry name" value="ZF_THAP"/>
    <property type="match status" value="1"/>
</dbReference>
<evidence type="ECO:0000256" key="12">
    <source>
        <dbReference type="PROSITE-ProRule" id="PRU00309"/>
    </source>
</evidence>
<dbReference type="Pfam" id="PF05485">
    <property type="entry name" value="THAP"/>
    <property type="match status" value="1"/>
</dbReference>
<sequence>MTEEEIQQVFATVERKFSTKHKAQQMTAIRRAIVVKLNNAAAEAKKQPARASQIPKMYKADDLNFKREGRIGIRHGFARVDQKTNFLFGMTQNTRSLYEENSRNQKMFGVYSQWYLVCLLTEVTLRNTQLQLPVVLCSSRGDVSHSRCFVKVEMPPNCSAVNCLSKRSDKSISFHTFPSDALRLVIWLKYCVPGFKPSKHSVLCSLHFDQSLMTWTPRRKSNRLANSKLNPIDLDAHPEAEPQEELDIANLNTPVKVSVSHSESDASCSAINNSVQHNISPVVSLPSVRRRLIVDSASPLKRARLDKTCETTSLTDNNLEFNSTVDGLSFVDSEQASLSDVVNFSPNINGFIDDLNRLTEEDQRLKQDYESNWAHLKEKFMNYILSTSVISIPIFV</sequence>
<proteinExistence type="inferred from homology"/>
<comment type="similarity">
    <text evidence="2">Belongs to the THAP1 family.</text>
</comment>